<evidence type="ECO:0000313" key="1">
    <source>
        <dbReference type="EMBL" id="MBX29384.1"/>
    </source>
</evidence>
<sequence>MDWKAFETFQSLRSVKRALRFRLTLFSGDRIILF</sequence>
<dbReference type="AlphaFoldDB" id="A0A2P2MGN8"/>
<name>A0A2P2MGN8_RHIMU</name>
<protein>
    <submittedName>
        <fullName evidence="1">Uncharacterized protein</fullName>
    </submittedName>
</protein>
<accession>A0A2P2MGN8</accession>
<organism evidence="1">
    <name type="scientific">Rhizophora mucronata</name>
    <name type="common">Asiatic mangrove</name>
    <dbReference type="NCBI Taxonomy" id="61149"/>
    <lineage>
        <taxon>Eukaryota</taxon>
        <taxon>Viridiplantae</taxon>
        <taxon>Streptophyta</taxon>
        <taxon>Embryophyta</taxon>
        <taxon>Tracheophyta</taxon>
        <taxon>Spermatophyta</taxon>
        <taxon>Magnoliopsida</taxon>
        <taxon>eudicotyledons</taxon>
        <taxon>Gunneridae</taxon>
        <taxon>Pentapetalae</taxon>
        <taxon>rosids</taxon>
        <taxon>fabids</taxon>
        <taxon>Malpighiales</taxon>
        <taxon>Rhizophoraceae</taxon>
        <taxon>Rhizophora</taxon>
    </lineage>
</organism>
<reference evidence="1" key="1">
    <citation type="submission" date="2018-02" db="EMBL/GenBank/DDBJ databases">
        <title>Rhizophora mucronata_Transcriptome.</title>
        <authorList>
            <person name="Meera S.P."/>
            <person name="Sreeshan A."/>
            <person name="Augustine A."/>
        </authorList>
    </citation>
    <scope>NUCLEOTIDE SEQUENCE</scope>
    <source>
        <tissue evidence="1">Leaf</tissue>
    </source>
</reference>
<proteinExistence type="predicted"/>
<dbReference type="EMBL" id="GGEC01048900">
    <property type="protein sequence ID" value="MBX29384.1"/>
    <property type="molecule type" value="Transcribed_RNA"/>
</dbReference>